<feature type="domain" description="4Fe-4S ferredoxin-type" evidence="4">
    <location>
        <begin position="535"/>
        <end position="564"/>
    </location>
</feature>
<gene>
    <name evidence="5" type="ORF">FVF75_01890</name>
</gene>
<dbReference type="EMBL" id="VSIY01000003">
    <property type="protein sequence ID" value="TYB83363.1"/>
    <property type="molecule type" value="Genomic_DNA"/>
</dbReference>
<keyword evidence="6" id="KW-1185">Reference proteome</keyword>
<dbReference type="PROSITE" id="PS51379">
    <property type="entry name" value="4FE4S_FER_2"/>
    <property type="match status" value="1"/>
</dbReference>
<organism evidence="5 6">
    <name type="scientific">Maritimibacter fusiformis</name>
    <dbReference type="NCBI Taxonomy" id="2603819"/>
    <lineage>
        <taxon>Bacteria</taxon>
        <taxon>Pseudomonadati</taxon>
        <taxon>Pseudomonadota</taxon>
        <taxon>Alphaproteobacteria</taxon>
        <taxon>Rhodobacterales</taxon>
        <taxon>Roseobacteraceae</taxon>
        <taxon>Maritimibacter</taxon>
    </lineage>
</organism>
<dbReference type="InterPro" id="IPR036188">
    <property type="entry name" value="FAD/NAD-bd_sf"/>
</dbReference>
<dbReference type="Proteomes" id="UP000322080">
    <property type="component" value="Unassembled WGS sequence"/>
</dbReference>
<evidence type="ECO:0000256" key="2">
    <source>
        <dbReference type="ARBA" id="ARBA00023004"/>
    </source>
</evidence>
<dbReference type="AlphaFoldDB" id="A0A5D0RPD4"/>
<evidence type="ECO:0000256" key="3">
    <source>
        <dbReference type="ARBA" id="ARBA00023014"/>
    </source>
</evidence>
<protein>
    <submittedName>
        <fullName evidence="5">NAD(P)-binding protein</fullName>
    </submittedName>
</protein>
<dbReference type="PROSITE" id="PS00198">
    <property type="entry name" value="4FE4S_FER_1"/>
    <property type="match status" value="1"/>
</dbReference>
<dbReference type="GO" id="GO:0046872">
    <property type="term" value="F:metal ion binding"/>
    <property type="evidence" value="ECO:0007669"/>
    <property type="project" value="UniProtKB-KW"/>
</dbReference>
<dbReference type="InterPro" id="IPR028261">
    <property type="entry name" value="DPD_II"/>
</dbReference>
<dbReference type="GO" id="GO:0016491">
    <property type="term" value="F:oxidoreductase activity"/>
    <property type="evidence" value="ECO:0007669"/>
    <property type="project" value="InterPro"/>
</dbReference>
<dbReference type="SUPFAM" id="SSF54862">
    <property type="entry name" value="4Fe-4S ferredoxins"/>
    <property type="match status" value="1"/>
</dbReference>
<dbReference type="PANTHER" id="PTHR42783">
    <property type="entry name" value="GLUTAMATE SYNTHASE [NADPH] SMALL CHAIN"/>
    <property type="match status" value="1"/>
</dbReference>
<dbReference type="Gene3D" id="3.50.50.60">
    <property type="entry name" value="FAD/NAD(P)-binding domain"/>
    <property type="match status" value="2"/>
</dbReference>
<evidence type="ECO:0000259" key="4">
    <source>
        <dbReference type="PROSITE" id="PS51379"/>
    </source>
</evidence>
<dbReference type="InterPro" id="IPR017900">
    <property type="entry name" value="4Fe4S_Fe_S_CS"/>
</dbReference>
<proteinExistence type="predicted"/>
<dbReference type="SUPFAM" id="SSF46548">
    <property type="entry name" value="alpha-helical ferredoxin"/>
    <property type="match status" value="1"/>
</dbReference>
<dbReference type="Gene3D" id="3.30.70.20">
    <property type="match status" value="1"/>
</dbReference>
<dbReference type="Pfam" id="PF12838">
    <property type="entry name" value="Fer4_7"/>
    <property type="match status" value="1"/>
</dbReference>
<reference evidence="5 6" key="1">
    <citation type="submission" date="2019-08" db="EMBL/GenBank/DDBJ databases">
        <title>Identification of a novel species of the genus Boseongicola.</title>
        <authorList>
            <person name="Zhang X.-Q."/>
        </authorList>
    </citation>
    <scope>NUCLEOTIDE SEQUENCE [LARGE SCALE GENOMIC DNA]</scope>
    <source>
        <strain evidence="5 6">HY14</strain>
    </source>
</reference>
<dbReference type="InterPro" id="IPR009051">
    <property type="entry name" value="Helical_ferredxn"/>
</dbReference>
<sequence>MTRLTRGAWAAPGTSLEFKTGNWRSTERPVHAHAKAPCHAACPAGEDQQAWFAKLQEGQPQQAWRALVHANPLPAITGRVCPHPCETACNRAALDGALAIHNVERWLGDEAVARGWAYPVDTPAPDAPRVAIVGAGPGGLSAAYHCVRLGLNAALFEAAPEAGGLLRSAIPPTRLPRDTLDAELGRLLALPGITLNLRARLGRDVTLDGLRDAFGAVILSPGCELPKPWSVRGAVPADLHDGLHLLRDFMDHGALPDAARGDVIVHGGGNTAMDICRIMKRAGANRVTLITASALPGPNTARDDLINVVPRELEEALEEGIEVIEHATVSRLIMKGSRVTGVEIVSLRKEPGPDGRKRRVEFEGTERVLPVDMVVPCVGEQVSPDGFEGVLDGAYFWPDDAWGRLREDGVFAIGDARGNRGTVAAAIGDGRLAAQAVAARLLGGDAPVADLRPERGVAGLNTAYYPAMRRTAVAKLPVAKRGFETEIEGGLSRAEAMAEAERCLSCGNCLACDNCWTMCPDSAVIKTVEAATDGSHYVFDLDYCKGCGLCAQECPTGYIQMVAETG</sequence>
<dbReference type="InterPro" id="IPR023753">
    <property type="entry name" value="FAD/NAD-binding_dom"/>
</dbReference>
<dbReference type="PANTHER" id="PTHR42783:SF3">
    <property type="entry name" value="GLUTAMATE SYNTHASE [NADPH] SMALL CHAIN-RELATED"/>
    <property type="match status" value="1"/>
</dbReference>
<dbReference type="GO" id="GO:0051536">
    <property type="term" value="F:iron-sulfur cluster binding"/>
    <property type="evidence" value="ECO:0007669"/>
    <property type="project" value="UniProtKB-KW"/>
</dbReference>
<accession>A0A5D0RPD4</accession>
<keyword evidence="2" id="KW-0408">Iron</keyword>
<name>A0A5D0RPD4_9RHOB</name>
<dbReference type="Gene3D" id="1.10.1060.10">
    <property type="entry name" value="Alpha-helical ferredoxin"/>
    <property type="match status" value="1"/>
</dbReference>
<keyword evidence="3" id="KW-0411">Iron-sulfur</keyword>
<evidence type="ECO:0000313" key="6">
    <source>
        <dbReference type="Proteomes" id="UP000322080"/>
    </source>
</evidence>
<comment type="caution">
    <text evidence="5">The sequence shown here is derived from an EMBL/GenBank/DDBJ whole genome shotgun (WGS) entry which is preliminary data.</text>
</comment>
<dbReference type="InterPro" id="IPR017896">
    <property type="entry name" value="4Fe4S_Fe-S-bd"/>
</dbReference>
<evidence type="ECO:0000256" key="1">
    <source>
        <dbReference type="ARBA" id="ARBA00022723"/>
    </source>
</evidence>
<dbReference type="PRINTS" id="PR00419">
    <property type="entry name" value="ADXRDTASE"/>
</dbReference>
<evidence type="ECO:0000313" key="5">
    <source>
        <dbReference type="EMBL" id="TYB83363.1"/>
    </source>
</evidence>
<dbReference type="Pfam" id="PF07992">
    <property type="entry name" value="Pyr_redox_2"/>
    <property type="match status" value="1"/>
</dbReference>
<keyword evidence="1" id="KW-0479">Metal-binding</keyword>
<dbReference type="Pfam" id="PF14691">
    <property type="entry name" value="Fer4_20"/>
    <property type="match status" value="1"/>
</dbReference>
<dbReference type="SUPFAM" id="SSF51905">
    <property type="entry name" value="FAD/NAD(P)-binding domain"/>
    <property type="match status" value="1"/>
</dbReference>